<dbReference type="PANTHER" id="PTHR34220:SF7">
    <property type="entry name" value="SENSOR HISTIDINE KINASE YPDA"/>
    <property type="match status" value="1"/>
</dbReference>
<dbReference type="Proteomes" id="UP000199035">
    <property type="component" value="Unassembled WGS sequence"/>
</dbReference>
<dbReference type="Pfam" id="PF06580">
    <property type="entry name" value="His_kinase"/>
    <property type="match status" value="1"/>
</dbReference>
<organism evidence="3 4">
    <name type="scientific">Acinetobacter kyonggiensis</name>
    <dbReference type="NCBI Taxonomy" id="595670"/>
    <lineage>
        <taxon>Bacteria</taxon>
        <taxon>Pseudomonadati</taxon>
        <taxon>Pseudomonadota</taxon>
        <taxon>Gammaproteobacteria</taxon>
        <taxon>Moraxellales</taxon>
        <taxon>Moraxellaceae</taxon>
        <taxon>Acinetobacter</taxon>
    </lineage>
</organism>
<proteinExistence type="predicted"/>
<sequence length="384" mass="44435">MWSCRLNKIKSIRTKNSITNSGSLAEGQDDQTFAHTKGNKTYAYFFTKIGRWQHLIELFIASNILAMILALAEAQSWGALSVDRLLQYMLFINWILLCFVALIERFQQKFQHLSFAQALCTGFILLQVILLLTTVALNGLIYFGQNFHLHHLTADILFDGVMLHLGYGVLIGTFCFRYLYLREQWARQQNSELNARVQAMQARIHPHFLFNSLNSVISLISIDPDKAEQMLLNLSRLFRASFQELKLVRLRDEIELCQRYLAIEQIRLGDRLQVEWKYDEEVLFSHIQIPLLTLQPLVENSIFHGVEKFLTKSTISILVEILQNQVNIVITNPYTQDKITLRQGNGIAVDNVKQRLQAYYGRGVVFQTYAGKGIFTTVVQYRYK</sequence>
<dbReference type="STRING" id="595670.SAMN05421643_1097"/>
<dbReference type="InterPro" id="IPR050640">
    <property type="entry name" value="Bact_2-comp_sensor_kinase"/>
</dbReference>
<reference evidence="4" key="1">
    <citation type="submission" date="2016-10" db="EMBL/GenBank/DDBJ databases">
        <authorList>
            <person name="Varghese N."/>
            <person name="Submissions S."/>
        </authorList>
    </citation>
    <scope>NUCLEOTIDE SEQUENCE [LARGE SCALE GENOMIC DNA]</scope>
    <source>
        <strain evidence="4">ANC 5109</strain>
    </source>
</reference>
<keyword evidence="1" id="KW-1133">Transmembrane helix</keyword>
<dbReference type="AlphaFoldDB" id="A0A1H3JE44"/>
<dbReference type="GO" id="GO:0000155">
    <property type="term" value="F:phosphorelay sensor kinase activity"/>
    <property type="evidence" value="ECO:0007669"/>
    <property type="project" value="InterPro"/>
</dbReference>
<dbReference type="InterPro" id="IPR036890">
    <property type="entry name" value="HATPase_C_sf"/>
</dbReference>
<dbReference type="SUPFAM" id="SSF55874">
    <property type="entry name" value="ATPase domain of HSP90 chaperone/DNA topoisomerase II/histidine kinase"/>
    <property type="match status" value="1"/>
</dbReference>
<evidence type="ECO:0000256" key="1">
    <source>
        <dbReference type="SAM" id="Phobius"/>
    </source>
</evidence>
<keyword evidence="4" id="KW-1185">Reference proteome</keyword>
<dbReference type="RefSeq" id="WP_086184366.1">
    <property type="nucleotide sequence ID" value="NZ_FNPK01000009.1"/>
</dbReference>
<gene>
    <name evidence="3" type="ORF">SAMN05421643_1097</name>
</gene>
<feature type="transmembrane region" description="Helical" evidence="1">
    <location>
        <begin position="85"/>
        <end position="103"/>
    </location>
</feature>
<accession>A0A1H3JE44</accession>
<feature type="domain" description="Signal transduction histidine kinase internal region" evidence="2">
    <location>
        <begin position="195"/>
        <end position="272"/>
    </location>
</feature>
<feature type="transmembrane region" description="Helical" evidence="1">
    <location>
        <begin position="115"/>
        <end position="141"/>
    </location>
</feature>
<evidence type="ECO:0000259" key="2">
    <source>
        <dbReference type="Pfam" id="PF06580"/>
    </source>
</evidence>
<dbReference type="PANTHER" id="PTHR34220">
    <property type="entry name" value="SENSOR HISTIDINE KINASE YPDA"/>
    <property type="match status" value="1"/>
</dbReference>
<dbReference type="GO" id="GO:0016020">
    <property type="term" value="C:membrane"/>
    <property type="evidence" value="ECO:0007669"/>
    <property type="project" value="InterPro"/>
</dbReference>
<name>A0A1H3JE44_9GAMM</name>
<dbReference type="EMBL" id="FNPK01000009">
    <property type="protein sequence ID" value="SDY38196.1"/>
    <property type="molecule type" value="Genomic_DNA"/>
</dbReference>
<keyword evidence="1" id="KW-0472">Membrane</keyword>
<dbReference type="InterPro" id="IPR010559">
    <property type="entry name" value="Sig_transdc_His_kin_internal"/>
</dbReference>
<evidence type="ECO:0000313" key="3">
    <source>
        <dbReference type="EMBL" id="SDY38196.1"/>
    </source>
</evidence>
<keyword evidence="3" id="KW-0808">Transferase</keyword>
<evidence type="ECO:0000313" key="4">
    <source>
        <dbReference type="Proteomes" id="UP000199035"/>
    </source>
</evidence>
<dbReference type="Gene3D" id="3.30.565.10">
    <property type="entry name" value="Histidine kinase-like ATPase, C-terminal domain"/>
    <property type="match status" value="1"/>
</dbReference>
<feature type="transmembrane region" description="Helical" evidence="1">
    <location>
        <begin position="161"/>
        <end position="180"/>
    </location>
</feature>
<feature type="transmembrane region" description="Helical" evidence="1">
    <location>
        <begin position="55"/>
        <end position="73"/>
    </location>
</feature>
<protein>
    <submittedName>
        <fullName evidence="3">Two-component system, LytT family, sensor histidine kinase AlgZ</fullName>
    </submittedName>
</protein>
<keyword evidence="1" id="KW-0812">Transmembrane</keyword>
<keyword evidence="3" id="KW-0418">Kinase</keyword>